<dbReference type="AlphaFoldDB" id="A0A2H3FS61"/>
<name>A0A2H3FS61_FUSOX</name>
<keyword evidence="1" id="KW-0175">Coiled coil</keyword>
<organism evidence="2 3">
    <name type="scientific">Fusarium oxysporum f. sp. radicis-cucumerinum</name>
    <dbReference type="NCBI Taxonomy" id="327505"/>
    <lineage>
        <taxon>Eukaryota</taxon>
        <taxon>Fungi</taxon>
        <taxon>Dikarya</taxon>
        <taxon>Ascomycota</taxon>
        <taxon>Pezizomycotina</taxon>
        <taxon>Sordariomycetes</taxon>
        <taxon>Hypocreomycetidae</taxon>
        <taxon>Hypocreales</taxon>
        <taxon>Nectriaceae</taxon>
        <taxon>Fusarium</taxon>
        <taxon>Fusarium oxysporum species complex</taxon>
    </lineage>
</organism>
<reference evidence="2 3" key="1">
    <citation type="journal article" date="2016" name="Environ. Microbiol.">
        <title>Effector profiles distinguish formae speciales of Fusarium oxysporum.</title>
        <authorList>
            <person name="van Dam P."/>
            <person name="Fokkens L."/>
            <person name="Schmidt S.M."/>
            <person name="Linmans J.H."/>
            <person name="Kistler H.C."/>
            <person name="Ma L.J."/>
            <person name="Rep M."/>
        </authorList>
    </citation>
    <scope>NUCLEOTIDE SEQUENCE [LARGE SCALE GENOMIC DNA]</scope>
    <source>
        <strain evidence="2 3">Forc016</strain>
    </source>
</reference>
<proteinExistence type="predicted"/>
<accession>A0A2H3FS61</accession>
<protein>
    <submittedName>
        <fullName evidence="2">Uncharacterized protein</fullName>
    </submittedName>
</protein>
<dbReference type="EMBL" id="MABQ02000013">
    <property type="protein sequence ID" value="PCD21516.1"/>
    <property type="molecule type" value="Genomic_DNA"/>
</dbReference>
<reference evidence="2 3" key="2">
    <citation type="journal article" date="2017" name="Sci. Rep.">
        <title>A mobile pathogenicity chromosome in Fusarium oxysporum for infection of multiple cucurbit species.</title>
        <authorList>
            <person name="van Dam P."/>
            <person name="Fokkens L."/>
            <person name="Ayukawa Y."/>
            <person name="van der Gragt M."/>
            <person name="Ter Horst A."/>
            <person name="Brankovics B."/>
            <person name="Houterman P.M."/>
            <person name="Arie T."/>
            <person name="Rep M."/>
        </authorList>
    </citation>
    <scope>NUCLEOTIDE SEQUENCE [LARGE SCALE GENOMIC DNA]</scope>
    <source>
        <strain evidence="2 3">Forc016</strain>
    </source>
</reference>
<sequence>MAEKTFQTQGNAESLSELLRSVARIQHIAVHRDIVDLDKVNELLSSADEFVRLFNTPVYENAVKPLRKNIEAVLLTMNRNAASAQKEADKKLADIEAQRERLRRKEEETMCYLKENLNGLRYSIELGIFTAMVQAKEVLPDIGLANQYCEHRS</sequence>
<evidence type="ECO:0000313" key="2">
    <source>
        <dbReference type="EMBL" id="PCD21516.1"/>
    </source>
</evidence>
<evidence type="ECO:0000256" key="1">
    <source>
        <dbReference type="SAM" id="Coils"/>
    </source>
</evidence>
<comment type="caution">
    <text evidence="2">The sequence shown here is derived from an EMBL/GenBank/DDBJ whole genome shotgun (WGS) entry which is preliminary data.</text>
</comment>
<feature type="coiled-coil region" evidence="1">
    <location>
        <begin position="67"/>
        <end position="115"/>
    </location>
</feature>
<evidence type="ECO:0000313" key="3">
    <source>
        <dbReference type="Proteomes" id="UP000219602"/>
    </source>
</evidence>
<dbReference type="Proteomes" id="UP000219602">
    <property type="component" value="Unassembled WGS sequence"/>
</dbReference>
<dbReference type="STRING" id="327505.A0A2H3FS61"/>
<gene>
    <name evidence="2" type="ORF">AU210_016477</name>
</gene>